<proteinExistence type="predicted"/>
<evidence type="ECO:0000256" key="1">
    <source>
        <dbReference type="SAM" id="SignalP"/>
    </source>
</evidence>
<keyword evidence="3" id="KW-1185">Reference proteome</keyword>
<sequence length="306" mass="31532">MPRSTGTADRPGSRRRLASAGLLVLLTACSATPPAADPLALPSPASIVVDGIRQIGDSTNLTLPIDPYQWSDSDTRAMGRALDRAAGRCLAGFGLAMPVVPAMPDVGPASVTARRYGLTSAAEAAASGYRLKAAMDAGPRPAPPPADPDVAAALHGSTGRVRGRVVPAGGCAGQAAAELGAGAKPGAADLVQDINIRSWELSRTHPVVTAAFRAWSACMKKAGADYPDPMAAMNDRRFTGVPAPREIGVARADVACKTATNTTGIWYAAEVAVQRKLVERNQSALTVAQRVKNDQLALARKTLAAP</sequence>
<name>A0A428WAQ6_AMYBA</name>
<evidence type="ECO:0000313" key="2">
    <source>
        <dbReference type="EMBL" id="RSM40004.1"/>
    </source>
</evidence>
<dbReference type="Proteomes" id="UP000286716">
    <property type="component" value="Unassembled WGS sequence"/>
</dbReference>
<dbReference type="OrthoDB" id="4800194at2"/>
<keyword evidence="1" id="KW-0732">Signal</keyword>
<accession>A0A428WAQ6</accession>
<dbReference type="EMBL" id="QHHU01000042">
    <property type="protein sequence ID" value="RSM40004.1"/>
    <property type="molecule type" value="Genomic_DNA"/>
</dbReference>
<comment type="caution">
    <text evidence="2">The sequence shown here is derived from an EMBL/GenBank/DDBJ whole genome shotgun (WGS) entry which is preliminary data.</text>
</comment>
<dbReference type="RefSeq" id="WP_020644921.1">
    <property type="nucleotide sequence ID" value="NZ_QHHU01000042.1"/>
</dbReference>
<organism evidence="2 3">
    <name type="scientific">Amycolatopsis balhimycina DSM 5908</name>
    <dbReference type="NCBI Taxonomy" id="1081091"/>
    <lineage>
        <taxon>Bacteria</taxon>
        <taxon>Bacillati</taxon>
        <taxon>Actinomycetota</taxon>
        <taxon>Actinomycetes</taxon>
        <taxon>Pseudonocardiales</taxon>
        <taxon>Pseudonocardiaceae</taxon>
        <taxon>Amycolatopsis</taxon>
    </lineage>
</organism>
<dbReference type="AlphaFoldDB" id="A0A428WAQ6"/>
<gene>
    <name evidence="2" type="ORF">DMA12_28195</name>
</gene>
<dbReference type="PROSITE" id="PS51257">
    <property type="entry name" value="PROKAR_LIPOPROTEIN"/>
    <property type="match status" value="1"/>
</dbReference>
<protein>
    <recommendedName>
        <fullName evidence="4">PknH-like extracellular domain-containing protein</fullName>
    </recommendedName>
</protein>
<evidence type="ECO:0000313" key="3">
    <source>
        <dbReference type="Proteomes" id="UP000286716"/>
    </source>
</evidence>
<feature type="chain" id="PRO_5039055100" description="PknH-like extracellular domain-containing protein" evidence="1">
    <location>
        <begin position="36"/>
        <end position="306"/>
    </location>
</feature>
<reference evidence="2 3" key="1">
    <citation type="submission" date="2018-05" db="EMBL/GenBank/DDBJ databases">
        <title>Evolution of GPA BGCs.</title>
        <authorList>
            <person name="Waglechner N."/>
            <person name="Wright G.D."/>
        </authorList>
    </citation>
    <scope>NUCLEOTIDE SEQUENCE [LARGE SCALE GENOMIC DNA]</scope>
    <source>
        <strain evidence="2 3">DSM 5908</strain>
    </source>
</reference>
<evidence type="ECO:0008006" key="4">
    <source>
        <dbReference type="Google" id="ProtNLM"/>
    </source>
</evidence>
<feature type="signal peptide" evidence="1">
    <location>
        <begin position="1"/>
        <end position="35"/>
    </location>
</feature>